<organism evidence="1 2">
    <name type="scientific">Peptoniphilus ovalis</name>
    <dbReference type="NCBI Taxonomy" id="2841503"/>
    <lineage>
        <taxon>Bacteria</taxon>
        <taxon>Bacillati</taxon>
        <taxon>Bacillota</taxon>
        <taxon>Tissierellia</taxon>
        <taxon>Tissierellales</taxon>
        <taxon>Peptoniphilaceae</taxon>
        <taxon>Peptoniphilus</taxon>
    </lineage>
</organism>
<evidence type="ECO:0000313" key="1">
    <source>
        <dbReference type="EMBL" id="MBU5669619.1"/>
    </source>
</evidence>
<dbReference type="Proteomes" id="UP000783742">
    <property type="component" value="Unassembled WGS sequence"/>
</dbReference>
<sequence length="143" mass="17572">MTLYKNNKKLLRIRDVTHLISLKDKVYLFGEVSYYTPAKSIIEHTMYDTCICELFYDSNYRFFQNLVRDLKNGKSGKYLSRKIENTFNKYQIDFLPKNFKLWIDFLLTHYNYDRYYLTETMSFRKSSKKYLRVEMKLKERGKR</sequence>
<proteinExistence type="predicted"/>
<reference evidence="1 2" key="1">
    <citation type="submission" date="2021-06" db="EMBL/GenBank/DDBJ databases">
        <authorList>
            <person name="Sun Q."/>
            <person name="Li D."/>
        </authorList>
    </citation>
    <scope>NUCLEOTIDE SEQUENCE [LARGE SCALE GENOMIC DNA]</scope>
    <source>
        <strain evidence="1 2">MSJ-1</strain>
    </source>
</reference>
<accession>A0ABS6FHY6</accession>
<gene>
    <name evidence="1" type="ORF">KQI68_07170</name>
</gene>
<keyword evidence="2" id="KW-1185">Reference proteome</keyword>
<protein>
    <submittedName>
        <fullName evidence="1">Uncharacterized protein</fullName>
    </submittedName>
</protein>
<dbReference type="RefSeq" id="WP_216549453.1">
    <property type="nucleotide sequence ID" value="NZ_JAHLQO010000004.1"/>
</dbReference>
<dbReference type="EMBL" id="JAHLQO010000004">
    <property type="protein sequence ID" value="MBU5669619.1"/>
    <property type="molecule type" value="Genomic_DNA"/>
</dbReference>
<comment type="caution">
    <text evidence="1">The sequence shown here is derived from an EMBL/GenBank/DDBJ whole genome shotgun (WGS) entry which is preliminary data.</text>
</comment>
<name>A0ABS6FHY6_9FIRM</name>
<evidence type="ECO:0000313" key="2">
    <source>
        <dbReference type="Proteomes" id="UP000783742"/>
    </source>
</evidence>